<sequence>MSAQSAYWLSGLPRPSTREDFDGLFDKLPPNRKYEIVYDPYYMRRTLYPEACKDLPPPRPMIIDVRTLDGPNNDLGSVASTPSSADPDWDMYTDTDAPGSEVWDSDTESSTLQLPGGQQCDVATSTASKDKPAVVEKAVQVDFTTVPLVVEVSTLSNMSWWDDAEDPDLSVPRRARKLVKNDER</sequence>
<gene>
    <name evidence="2" type="ORF">CERSUDRAFT_72767</name>
</gene>
<evidence type="ECO:0000313" key="3">
    <source>
        <dbReference type="Proteomes" id="UP000016930"/>
    </source>
</evidence>
<name>M2R105_CERS8</name>
<reference evidence="2 3" key="1">
    <citation type="journal article" date="2012" name="Proc. Natl. Acad. Sci. U.S.A.">
        <title>Comparative genomics of Ceriporiopsis subvermispora and Phanerochaete chrysosporium provide insight into selective ligninolysis.</title>
        <authorList>
            <person name="Fernandez-Fueyo E."/>
            <person name="Ruiz-Duenas F.J."/>
            <person name="Ferreira P."/>
            <person name="Floudas D."/>
            <person name="Hibbett D.S."/>
            <person name="Canessa P."/>
            <person name="Larrondo L.F."/>
            <person name="James T.Y."/>
            <person name="Seelenfreund D."/>
            <person name="Lobos S."/>
            <person name="Polanco R."/>
            <person name="Tello M."/>
            <person name="Honda Y."/>
            <person name="Watanabe T."/>
            <person name="Watanabe T."/>
            <person name="Ryu J.S."/>
            <person name="Kubicek C.P."/>
            <person name="Schmoll M."/>
            <person name="Gaskell J."/>
            <person name="Hammel K.E."/>
            <person name="St John F.J."/>
            <person name="Vanden Wymelenberg A."/>
            <person name="Sabat G."/>
            <person name="Splinter BonDurant S."/>
            <person name="Syed K."/>
            <person name="Yadav J.S."/>
            <person name="Doddapaneni H."/>
            <person name="Subramanian V."/>
            <person name="Lavin J.L."/>
            <person name="Oguiza J.A."/>
            <person name="Perez G."/>
            <person name="Pisabarro A.G."/>
            <person name="Ramirez L."/>
            <person name="Santoyo F."/>
            <person name="Master E."/>
            <person name="Coutinho P.M."/>
            <person name="Henrissat B."/>
            <person name="Lombard V."/>
            <person name="Magnuson J.K."/>
            <person name="Kuees U."/>
            <person name="Hori C."/>
            <person name="Igarashi K."/>
            <person name="Samejima M."/>
            <person name="Held B.W."/>
            <person name="Barry K.W."/>
            <person name="LaButti K.M."/>
            <person name="Lapidus A."/>
            <person name="Lindquist E.A."/>
            <person name="Lucas S.M."/>
            <person name="Riley R."/>
            <person name="Salamov A.A."/>
            <person name="Hoffmeister D."/>
            <person name="Schwenk D."/>
            <person name="Hadar Y."/>
            <person name="Yarden O."/>
            <person name="de Vries R.P."/>
            <person name="Wiebenga A."/>
            <person name="Stenlid J."/>
            <person name="Eastwood D."/>
            <person name="Grigoriev I.V."/>
            <person name="Berka R.M."/>
            <person name="Blanchette R.A."/>
            <person name="Kersten P."/>
            <person name="Martinez A.T."/>
            <person name="Vicuna R."/>
            <person name="Cullen D."/>
        </authorList>
    </citation>
    <scope>NUCLEOTIDE SEQUENCE [LARGE SCALE GENOMIC DNA]</scope>
    <source>
        <strain evidence="2 3">B</strain>
    </source>
</reference>
<dbReference type="EMBL" id="KB445795">
    <property type="protein sequence ID" value="EMD38200.1"/>
    <property type="molecule type" value="Genomic_DNA"/>
</dbReference>
<dbReference type="AlphaFoldDB" id="M2R105"/>
<feature type="compositionally biased region" description="Polar residues" evidence="1">
    <location>
        <begin position="74"/>
        <end position="84"/>
    </location>
</feature>
<organism evidence="2 3">
    <name type="scientific">Ceriporiopsis subvermispora (strain B)</name>
    <name type="common">White-rot fungus</name>
    <name type="synonym">Gelatoporia subvermispora</name>
    <dbReference type="NCBI Taxonomy" id="914234"/>
    <lineage>
        <taxon>Eukaryota</taxon>
        <taxon>Fungi</taxon>
        <taxon>Dikarya</taxon>
        <taxon>Basidiomycota</taxon>
        <taxon>Agaricomycotina</taxon>
        <taxon>Agaricomycetes</taxon>
        <taxon>Polyporales</taxon>
        <taxon>Gelatoporiaceae</taxon>
        <taxon>Gelatoporia</taxon>
    </lineage>
</organism>
<feature type="region of interest" description="Disordered" evidence="1">
    <location>
        <begin position="70"/>
        <end position="118"/>
    </location>
</feature>
<keyword evidence="3" id="KW-1185">Reference proteome</keyword>
<dbReference type="Proteomes" id="UP000016930">
    <property type="component" value="Unassembled WGS sequence"/>
</dbReference>
<proteinExistence type="predicted"/>
<evidence type="ECO:0000313" key="2">
    <source>
        <dbReference type="EMBL" id="EMD38200.1"/>
    </source>
</evidence>
<dbReference type="HOGENOM" id="CLU_1467973_0_0_1"/>
<protein>
    <submittedName>
        <fullName evidence="2">Uncharacterized protein</fullName>
    </submittedName>
</protein>
<evidence type="ECO:0000256" key="1">
    <source>
        <dbReference type="SAM" id="MobiDB-lite"/>
    </source>
</evidence>
<feature type="region of interest" description="Disordered" evidence="1">
    <location>
        <begin position="1"/>
        <end position="23"/>
    </location>
</feature>
<accession>M2R105</accession>